<gene>
    <name evidence="2" type="ORF">GCM10010885_15950</name>
</gene>
<evidence type="ECO:0000256" key="1">
    <source>
        <dbReference type="SAM" id="MobiDB-lite"/>
    </source>
</evidence>
<dbReference type="AlphaFoldDB" id="A0A917NKC5"/>
<comment type="caution">
    <text evidence="2">The sequence shown here is derived from an EMBL/GenBank/DDBJ whole genome shotgun (WGS) entry which is preliminary data.</text>
</comment>
<dbReference type="RefSeq" id="WP_188882296.1">
    <property type="nucleotide sequence ID" value="NZ_BMOY01000023.1"/>
</dbReference>
<dbReference type="NCBIfam" id="TIGR03485">
    <property type="entry name" value="cas_csx13_N"/>
    <property type="match status" value="1"/>
</dbReference>
<keyword evidence="3" id="KW-1185">Reference proteome</keyword>
<dbReference type="InterPro" id="IPR027811">
    <property type="entry name" value="CRISPR-assoc_Csx13_C"/>
</dbReference>
<dbReference type="GO" id="GO:0051607">
    <property type="term" value="P:defense response to virus"/>
    <property type="evidence" value="ECO:0007669"/>
    <property type="project" value="InterPro"/>
</dbReference>
<accession>A0A917NKC5</accession>
<dbReference type="Proteomes" id="UP000637695">
    <property type="component" value="Unassembled WGS sequence"/>
</dbReference>
<organism evidence="2 3">
    <name type="scientific">Alicyclobacillus cellulosilyticus</name>
    <dbReference type="NCBI Taxonomy" id="1003997"/>
    <lineage>
        <taxon>Bacteria</taxon>
        <taxon>Bacillati</taxon>
        <taxon>Bacillota</taxon>
        <taxon>Bacilli</taxon>
        <taxon>Bacillales</taxon>
        <taxon>Alicyclobacillaceae</taxon>
        <taxon>Alicyclobacillus</taxon>
    </lineage>
</organism>
<evidence type="ECO:0000313" key="3">
    <source>
        <dbReference type="Proteomes" id="UP000637695"/>
    </source>
</evidence>
<reference evidence="2" key="1">
    <citation type="journal article" date="2014" name="Int. J. Syst. Evol. Microbiol.">
        <title>Complete genome sequence of Corynebacterium casei LMG S-19264T (=DSM 44701T), isolated from a smear-ripened cheese.</title>
        <authorList>
            <consortium name="US DOE Joint Genome Institute (JGI-PGF)"/>
            <person name="Walter F."/>
            <person name="Albersmeier A."/>
            <person name="Kalinowski J."/>
            <person name="Ruckert C."/>
        </authorList>
    </citation>
    <scope>NUCLEOTIDE SEQUENCE</scope>
    <source>
        <strain evidence="2">JCM 18487</strain>
    </source>
</reference>
<dbReference type="NCBIfam" id="TIGR03486">
    <property type="entry name" value="cas_csx13_C"/>
    <property type="match status" value="1"/>
</dbReference>
<sequence length="531" mass="61226">MNLNRWDFVLNAPGMTPLHRAGLIGLAASCRTDKVRDWLAARGVAVRIDGNRFIIEGLTCEAEVLHAFLTLLYEIDEDGLIRFPLFARLNQSERAAVQNVMMASFLQHPKSRKADSRPVLRPRSEDNDKEYTFKPLRDFSHRSPGVAEEIAKARKHGKMIELAGWAMPGAMVKHNAHASATAIQDTPERFFLLMLAPLGCMWYTARAYTEAGDWDPRVEAVVVVPRATNLAEASERLYEFYTAQQLSVPRMELVAGVADAAMHAAVAFTITTQSYRVHHDLYAMCFGTVAWSKQQKTRTRVLTVAKPSRAMALTYREILKELGNLRYEREDGTQVVLVMPMRERIAENVLNHRPWYLGFSEYVLGQRGALLRRWRKGLRNLVHNERVWDDEAKRMFVELIQQAVANRYGQVNEKAQQAGADRGRAFEREYQRMVLDFAHCRSRDMFRHTLVRFMAQTHPRLKQNEVVSKNIERDLLLRFAIEEPDWREVRDLCLLAIATYRSRYEEERRDDATGWEETDGDTKVQRIAEES</sequence>
<name>A0A917NKC5_9BACL</name>
<dbReference type="EMBL" id="BMOY01000023">
    <property type="protein sequence ID" value="GGJ07664.1"/>
    <property type="molecule type" value="Genomic_DNA"/>
</dbReference>
<feature type="region of interest" description="Disordered" evidence="1">
    <location>
        <begin position="507"/>
        <end position="531"/>
    </location>
</feature>
<proteinExistence type="predicted"/>
<feature type="compositionally biased region" description="Basic and acidic residues" evidence="1">
    <location>
        <begin position="520"/>
        <end position="531"/>
    </location>
</feature>
<dbReference type="InterPro" id="IPR019989">
    <property type="entry name" value="CRISPR-assoc_Csx13_N"/>
</dbReference>
<reference evidence="2" key="2">
    <citation type="submission" date="2020-09" db="EMBL/GenBank/DDBJ databases">
        <authorList>
            <person name="Sun Q."/>
            <person name="Ohkuma M."/>
        </authorList>
    </citation>
    <scope>NUCLEOTIDE SEQUENCE</scope>
    <source>
        <strain evidence="2">JCM 18487</strain>
    </source>
</reference>
<protein>
    <submittedName>
        <fullName evidence="2">Uncharacterized protein</fullName>
    </submittedName>
</protein>
<evidence type="ECO:0000313" key="2">
    <source>
        <dbReference type="EMBL" id="GGJ07664.1"/>
    </source>
</evidence>